<evidence type="ECO:0000313" key="1">
    <source>
        <dbReference type="EMBL" id="PNY23590.1"/>
    </source>
</evidence>
<reference evidence="1 2" key="1">
    <citation type="submission" date="2017-08" db="EMBL/GenBank/DDBJ databases">
        <title>Harnessing the power of phylogenomics to disentangle the directionality and signatures of interkingdom host jumping in the parasitic fungal genus Tolypocladium.</title>
        <authorList>
            <person name="Quandt C.A."/>
            <person name="Patterson W."/>
            <person name="Spatafora J.W."/>
        </authorList>
    </citation>
    <scope>NUCLEOTIDE SEQUENCE [LARGE SCALE GENOMIC DNA]</scope>
    <source>
        <strain evidence="1 2">CBS 113982</strain>
    </source>
</reference>
<organism evidence="1 2">
    <name type="scientific">Tolypocladium capitatum</name>
    <dbReference type="NCBI Taxonomy" id="45235"/>
    <lineage>
        <taxon>Eukaryota</taxon>
        <taxon>Fungi</taxon>
        <taxon>Dikarya</taxon>
        <taxon>Ascomycota</taxon>
        <taxon>Pezizomycotina</taxon>
        <taxon>Sordariomycetes</taxon>
        <taxon>Hypocreomycetidae</taxon>
        <taxon>Hypocreales</taxon>
        <taxon>Ophiocordycipitaceae</taxon>
        <taxon>Tolypocladium</taxon>
    </lineage>
</organism>
<dbReference type="EMBL" id="NRSZ01001079">
    <property type="protein sequence ID" value="PNY23590.1"/>
    <property type="molecule type" value="Genomic_DNA"/>
</dbReference>
<feature type="non-terminal residue" evidence="1">
    <location>
        <position position="16"/>
    </location>
</feature>
<accession>A0A2K3Q7R4</accession>
<keyword evidence="2" id="KW-1185">Reference proteome</keyword>
<evidence type="ECO:0000313" key="2">
    <source>
        <dbReference type="Proteomes" id="UP000236621"/>
    </source>
</evidence>
<comment type="caution">
    <text evidence="1">The sequence shown here is derived from an EMBL/GenBank/DDBJ whole genome shotgun (WGS) entry which is preliminary data.</text>
</comment>
<proteinExistence type="predicted"/>
<dbReference type="AlphaFoldDB" id="A0A2K3Q7R4"/>
<gene>
    <name evidence="1" type="ORF">TCAP_06476</name>
</gene>
<sequence>MAAGIEVINIHPALPG</sequence>
<dbReference type="Proteomes" id="UP000236621">
    <property type="component" value="Unassembled WGS sequence"/>
</dbReference>
<protein>
    <submittedName>
        <fullName evidence="1">Uncharacterized protein</fullName>
    </submittedName>
</protein>
<name>A0A2K3Q7R4_9HYPO</name>